<organism evidence="3 4">
    <name type="scientific">Pseudobutyrivibrio ruminis DSM 9787</name>
    <dbReference type="NCBI Taxonomy" id="1123011"/>
    <lineage>
        <taxon>Bacteria</taxon>
        <taxon>Bacillati</taxon>
        <taxon>Bacillota</taxon>
        <taxon>Clostridia</taxon>
        <taxon>Lachnospirales</taxon>
        <taxon>Lachnospiraceae</taxon>
        <taxon>Pseudobutyrivibrio</taxon>
    </lineage>
</organism>
<dbReference type="CDD" id="cd06130">
    <property type="entry name" value="DNA_pol_III_epsilon_like"/>
    <property type="match status" value="1"/>
</dbReference>
<dbReference type="Pfam" id="PF00929">
    <property type="entry name" value="RNase_T"/>
    <property type="match status" value="1"/>
</dbReference>
<feature type="domain" description="Exonuclease" evidence="2">
    <location>
        <begin position="3"/>
        <end position="166"/>
    </location>
</feature>
<reference evidence="3 4" key="1">
    <citation type="submission" date="2017-08" db="EMBL/GenBank/DDBJ databases">
        <authorList>
            <person name="de Groot N.N."/>
        </authorList>
    </citation>
    <scope>NUCLEOTIDE SEQUENCE [LARGE SCALE GENOMIC DNA]</scope>
    <source>
        <strain evidence="3 4">DSM 9787</strain>
    </source>
</reference>
<dbReference type="AlphaFoldDB" id="A0A285TAB8"/>
<name>A0A285TAB8_9FIRM</name>
<dbReference type="PANTHER" id="PTHR30231">
    <property type="entry name" value="DNA POLYMERASE III SUBUNIT EPSILON"/>
    <property type="match status" value="1"/>
</dbReference>
<dbReference type="Gene3D" id="3.30.420.10">
    <property type="entry name" value="Ribonuclease H-like superfamily/Ribonuclease H"/>
    <property type="match status" value="1"/>
</dbReference>
<dbReference type="Proteomes" id="UP000219563">
    <property type="component" value="Unassembled WGS sequence"/>
</dbReference>
<keyword evidence="1" id="KW-0378">Hydrolase</keyword>
<accession>A0A285TAB8</accession>
<sequence>MPRFIVFDVETPNRYNNRMSAIGISVIEDDKIIDEFYSLVNPETHFDYFNVKLTGINEEKVANAPTFPELWEQIEPIMSSGMLVAHNASFDMNVLKKCLNDYCIEWKPYARYVCTVLMGRQLLPNISHKLNDLCCYYGIALDHHQADSDSHACAEILLRYFQDGGDIKGAIRTCSFKKK</sequence>
<dbReference type="InterPro" id="IPR012337">
    <property type="entry name" value="RNaseH-like_sf"/>
</dbReference>
<dbReference type="InterPro" id="IPR036397">
    <property type="entry name" value="RNaseH_sf"/>
</dbReference>
<keyword evidence="1" id="KW-0540">Nuclease</keyword>
<dbReference type="EMBL" id="OBMR01000014">
    <property type="protein sequence ID" value="SOC16518.1"/>
    <property type="molecule type" value="Genomic_DNA"/>
</dbReference>
<keyword evidence="1" id="KW-0269">Exonuclease</keyword>
<evidence type="ECO:0000313" key="3">
    <source>
        <dbReference type="EMBL" id="SOC16518.1"/>
    </source>
</evidence>
<dbReference type="RefSeq" id="WP_097077205.1">
    <property type="nucleotide sequence ID" value="NZ_OBMR01000014.1"/>
</dbReference>
<protein>
    <submittedName>
        <fullName evidence="3">DNA polymerase-3 subunit epsilon</fullName>
    </submittedName>
</protein>
<proteinExistence type="predicted"/>
<dbReference type="InterPro" id="IPR013520">
    <property type="entry name" value="Ribonucl_H"/>
</dbReference>
<evidence type="ECO:0000256" key="1">
    <source>
        <dbReference type="ARBA" id="ARBA00022839"/>
    </source>
</evidence>
<gene>
    <name evidence="3" type="ORF">SAMN02910411_0427</name>
</gene>
<evidence type="ECO:0000259" key="2">
    <source>
        <dbReference type="SMART" id="SM00479"/>
    </source>
</evidence>
<dbReference type="SMART" id="SM00479">
    <property type="entry name" value="EXOIII"/>
    <property type="match status" value="1"/>
</dbReference>
<dbReference type="GO" id="GO:0005829">
    <property type="term" value="C:cytosol"/>
    <property type="evidence" value="ECO:0007669"/>
    <property type="project" value="TreeGrafter"/>
</dbReference>
<dbReference type="GO" id="GO:0003676">
    <property type="term" value="F:nucleic acid binding"/>
    <property type="evidence" value="ECO:0007669"/>
    <property type="project" value="InterPro"/>
</dbReference>
<dbReference type="SUPFAM" id="SSF53098">
    <property type="entry name" value="Ribonuclease H-like"/>
    <property type="match status" value="1"/>
</dbReference>
<dbReference type="FunFam" id="3.30.420.10:FF:000045">
    <property type="entry name" value="3'-5' exonuclease DinG"/>
    <property type="match status" value="1"/>
</dbReference>
<evidence type="ECO:0000313" key="4">
    <source>
        <dbReference type="Proteomes" id="UP000219563"/>
    </source>
</evidence>
<dbReference type="PANTHER" id="PTHR30231:SF42">
    <property type="entry name" value="EXONUCLEASE"/>
    <property type="match status" value="1"/>
</dbReference>
<dbReference type="GO" id="GO:0008408">
    <property type="term" value="F:3'-5' exonuclease activity"/>
    <property type="evidence" value="ECO:0007669"/>
    <property type="project" value="TreeGrafter"/>
</dbReference>